<comment type="caution">
    <text evidence="2">The sequence shown here is derived from an EMBL/GenBank/DDBJ whole genome shotgun (WGS) entry which is preliminary data.</text>
</comment>
<proteinExistence type="predicted"/>
<evidence type="ECO:0000256" key="1">
    <source>
        <dbReference type="SAM" id="MobiDB-lite"/>
    </source>
</evidence>
<dbReference type="Proteomes" id="UP000627984">
    <property type="component" value="Unassembled WGS sequence"/>
</dbReference>
<feature type="region of interest" description="Disordered" evidence="1">
    <location>
        <begin position="63"/>
        <end position="103"/>
    </location>
</feature>
<reference evidence="2" key="1">
    <citation type="journal article" date="2014" name="Int. J. Syst. Evol. Microbiol.">
        <title>Complete genome sequence of Corynebacterium casei LMG S-19264T (=DSM 44701T), isolated from a smear-ripened cheese.</title>
        <authorList>
            <consortium name="US DOE Joint Genome Institute (JGI-PGF)"/>
            <person name="Walter F."/>
            <person name="Albersmeier A."/>
            <person name="Kalinowski J."/>
            <person name="Ruckert C."/>
        </authorList>
    </citation>
    <scope>NUCLEOTIDE SEQUENCE</scope>
    <source>
        <strain evidence="2">JCM 3093</strain>
    </source>
</reference>
<name>A0AA37BGH9_9ACTN</name>
<accession>A0AA37BGH9</accession>
<dbReference type="EMBL" id="BMQD01000007">
    <property type="protein sequence ID" value="GGK65785.1"/>
    <property type="molecule type" value="Genomic_DNA"/>
</dbReference>
<gene>
    <name evidence="2" type="ORF">GCM10010126_26400</name>
</gene>
<organism evidence="2 3">
    <name type="scientific">Planomonospora parontospora</name>
    <dbReference type="NCBI Taxonomy" id="58119"/>
    <lineage>
        <taxon>Bacteria</taxon>
        <taxon>Bacillati</taxon>
        <taxon>Actinomycetota</taxon>
        <taxon>Actinomycetes</taxon>
        <taxon>Streptosporangiales</taxon>
        <taxon>Streptosporangiaceae</taxon>
        <taxon>Planomonospora</taxon>
    </lineage>
</organism>
<sequence length="214" mass="23583">MAGLNWDRFNRQVMMAASAADRRLEEAALEDVAIFGHSGFGGDPGTRDDYRGFRKKLKERLYGKPSAGDPLARLPQGEVTIGWPTGQAREGREGRTTSASCGGHESRFVCKGRTACESGEGGERYAARYDAEDRTSCEDGSFGPSRTRSPSVRPDHAAHRGPDPSRPPGWEVELNRLMDEIKQDSWRSGSTSAACFDDLWFERAPVTARRSDLI</sequence>
<evidence type="ECO:0000313" key="3">
    <source>
        <dbReference type="Proteomes" id="UP000627984"/>
    </source>
</evidence>
<evidence type="ECO:0000313" key="2">
    <source>
        <dbReference type="EMBL" id="GGK65785.1"/>
    </source>
</evidence>
<dbReference type="RefSeq" id="WP_191895007.1">
    <property type="nucleotide sequence ID" value="NZ_BMQD01000007.1"/>
</dbReference>
<dbReference type="AlphaFoldDB" id="A0AA37BGH9"/>
<reference evidence="2" key="2">
    <citation type="submission" date="2022-09" db="EMBL/GenBank/DDBJ databases">
        <authorList>
            <person name="Sun Q."/>
            <person name="Ohkuma M."/>
        </authorList>
    </citation>
    <scope>NUCLEOTIDE SEQUENCE</scope>
    <source>
        <strain evidence="2">JCM 3093</strain>
    </source>
</reference>
<protein>
    <submittedName>
        <fullName evidence="2">Uncharacterized protein</fullName>
    </submittedName>
</protein>
<feature type="region of interest" description="Disordered" evidence="1">
    <location>
        <begin position="133"/>
        <end position="169"/>
    </location>
</feature>
<feature type="compositionally biased region" description="Basic and acidic residues" evidence="1">
    <location>
        <begin position="153"/>
        <end position="163"/>
    </location>
</feature>